<evidence type="ECO:0008006" key="3">
    <source>
        <dbReference type="Google" id="ProtNLM"/>
    </source>
</evidence>
<gene>
    <name evidence="1" type="ORF">ACFPIH_45390</name>
</gene>
<sequence length="48" mass="5107">MSAPMTTLHVTSDDLYAAAVELEQTGPVEWVDQGGETVVLIPPATSYD</sequence>
<reference evidence="2" key="1">
    <citation type="journal article" date="2019" name="Int. J. Syst. Evol. Microbiol.">
        <title>The Global Catalogue of Microorganisms (GCM) 10K type strain sequencing project: providing services to taxonomists for standard genome sequencing and annotation.</title>
        <authorList>
            <consortium name="The Broad Institute Genomics Platform"/>
            <consortium name="The Broad Institute Genome Sequencing Center for Infectious Disease"/>
            <person name="Wu L."/>
            <person name="Ma J."/>
        </authorList>
    </citation>
    <scope>NUCLEOTIDE SEQUENCE [LARGE SCALE GENOMIC DNA]</scope>
    <source>
        <strain evidence="2">CGMCC 4.7177</strain>
    </source>
</reference>
<dbReference type="RefSeq" id="WP_381184715.1">
    <property type="nucleotide sequence ID" value="NZ_JBHSFK010000045.1"/>
</dbReference>
<accession>A0ABV9B2W3</accession>
<proteinExistence type="predicted"/>
<dbReference type="EMBL" id="JBHSFK010000045">
    <property type="protein sequence ID" value="MFC4506605.1"/>
    <property type="molecule type" value="Genomic_DNA"/>
</dbReference>
<dbReference type="Proteomes" id="UP001595839">
    <property type="component" value="Unassembled WGS sequence"/>
</dbReference>
<evidence type="ECO:0000313" key="2">
    <source>
        <dbReference type="Proteomes" id="UP001595839"/>
    </source>
</evidence>
<name>A0ABV9B2W3_9ACTN</name>
<organism evidence="1 2">
    <name type="scientific">Streptomyces vulcanius</name>
    <dbReference type="NCBI Taxonomy" id="1441876"/>
    <lineage>
        <taxon>Bacteria</taxon>
        <taxon>Bacillati</taxon>
        <taxon>Actinomycetota</taxon>
        <taxon>Actinomycetes</taxon>
        <taxon>Kitasatosporales</taxon>
        <taxon>Streptomycetaceae</taxon>
        <taxon>Streptomyces</taxon>
    </lineage>
</organism>
<evidence type="ECO:0000313" key="1">
    <source>
        <dbReference type="EMBL" id="MFC4506605.1"/>
    </source>
</evidence>
<comment type="caution">
    <text evidence="1">The sequence shown here is derived from an EMBL/GenBank/DDBJ whole genome shotgun (WGS) entry which is preliminary data.</text>
</comment>
<keyword evidence="2" id="KW-1185">Reference proteome</keyword>
<protein>
    <recommendedName>
        <fullName evidence="3">Restriction endonuclease domain-containing protein</fullName>
    </recommendedName>
</protein>